<sequence length="92" mass="10681">MPPSHHKLMRTNPLCRLPSRLPSVRSSFHPRWSSPCNCELPNRRSPAAFSRNPFMSSFFPLHLPTSIPIQYGLLHFLLFLHQSQSLLLPLHR</sequence>
<protein>
    <submittedName>
        <fullName evidence="1 2">Uncharacterized protein</fullName>
    </submittedName>
</protein>
<dbReference type="Proteomes" id="UP000008810">
    <property type="component" value="Chromosome 3"/>
</dbReference>
<reference evidence="1" key="2">
    <citation type="submission" date="2017-06" db="EMBL/GenBank/DDBJ databases">
        <title>WGS assembly of Brachypodium distachyon.</title>
        <authorList>
            <consortium name="The International Brachypodium Initiative"/>
            <person name="Lucas S."/>
            <person name="Harmon-Smith M."/>
            <person name="Lail K."/>
            <person name="Tice H."/>
            <person name="Grimwood J."/>
            <person name="Bruce D."/>
            <person name="Barry K."/>
            <person name="Shu S."/>
            <person name="Lindquist E."/>
            <person name="Wang M."/>
            <person name="Pitluck S."/>
            <person name="Vogel J.P."/>
            <person name="Garvin D.F."/>
            <person name="Mockler T.C."/>
            <person name="Schmutz J."/>
            <person name="Rokhsar D."/>
            <person name="Bevan M.W."/>
        </authorList>
    </citation>
    <scope>NUCLEOTIDE SEQUENCE</scope>
    <source>
        <strain evidence="1">Bd21</strain>
    </source>
</reference>
<accession>A0A2K2CZN5</accession>
<dbReference type="InParanoid" id="A0A2K2CZN5"/>
<organism evidence="1">
    <name type="scientific">Brachypodium distachyon</name>
    <name type="common">Purple false brome</name>
    <name type="synonym">Trachynia distachya</name>
    <dbReference type="NCBI Taxonomy" id="15368"/>
    <lineage>
        <taxon>Eukaryota</taxon>
        <taxon>Viridiplantae</taxon>
        <taxon>Streptophyta</taxon>
        <taxon>Embryophyta</taxon>
        <taxon>Tracheophyta</taxon>
        <taxon>Spermatophyta</taxon>
        <taxon>Magnoliopsida</taxon>
        <taxon>Liliopsida</taxon>
        <taxon>Poales</taxon>
        <taxon>Poaceae</taxon>
        <taxon>BOP clade</taxon>
        <taxon>Pooideae</taxon>
        <taxon>Stipodae</taxon>
        <taxon>Brachypodieae</taxon>
        <taxon>Brachypodium</taxon>
    </lineage>
</organism>
<evidence type="ECO:0000313" key="3">
    <source>
        <dbReference type="Proteomes" id="UP000008810"/>
    </source>
</evidence>
<evidence type="ECO:0000313" key="1">
    <source>
        <dbReference type="EMBL" id="PNT67486.1"/>
    </source>
</evidence>
<reference evidence="1 2" key="1">
    <citation type="journal article" date="2010" name="Nature">
        <title>Genome sequencing and analysis of the model grass Brachypodium distachyon.</title>
        <authorList>
            <consortium name="International Brachypodium Initiative"/>
        </authorList>
    </citation>
    <scope>NUCLEOTIDE SEQUENCE [LARGE SCALE GENOMIC DNA]</scope>
    <source>
        <strain evidence="1 2">Bd21</strain>
    </source>
</reference>
<reference evidence="2" key="3">
    <citation type="submission" date="2018-08" db="UniProtKB">
        <authorList>
            <consortium name="EnsemblPlants"/>
        </authorList>
    </citation>
    <scope>IDENTIFICATION</scope>
    <source>
        <strain evidence="2">cv. Bd21</strain>
    </source>
</reference>
<dbReference type="AlphaFoldDB" id="A0A2K2CZN5"/>
<dbReference type="EMBL" id="CM000882">
    <property type="protein sequence ID" value="PNT67486.1"/>
    <property type="molecule type" value="Genomic_DNA"/>
</dbReference>
<name>A0A2K2CZN5_BRADI</name>
<gene>
    <name evidence="1" type="ORF">BRADI_3g27917v3</name>
</gene>
<evidence type="ECO:0000313" key="2">
    <source>
        <dbReference type="EnsemblPlants" id="PNT67486"/>
    </source>
</evidence>
<dbReference type="EnsemblPlants" id="PNT67486">
    <property type="protein sequence ID" value="PNT67486"/>
    <property type="gene ID" value="BRADI_3g27917v3"/>
</dbReference>
<proteinExistence type="predicted"/>
<keyword evidence="3" id="KW-1185">Reference proteome</keyword>
<dbReference type="Gramene" id="PNT67486">
    <property type="protein sequence ID" value="PNT67486"/>
    <property type="gene ID" value="BRADI_3g27917v3"/>
</dbReference>